<dbReference type="Gene3D" id="3.90.25.10">
    <property type="entry name" value="UDP-galactose 4-epimerase, domain 1"/>
    <property type="match status" value="1"/>
</dbReference>
<keyword evidence="3" id="KW-1185">Reference proteome</keyword>
<evidence type="ECO:0000313" key="2">
    <source>
        <dbReference type="EMBL" id="KAF7367917.1"/>
    </source>
</evidence>
<dbReference type="OrthoDB" id="9974981at2759"/>
<gene>
    <name evidence="2" type="ORF">MSAN_00856600</name>
</gene>
<sequence length="338" mass="37794">MTGKQRVLILGATGQTGKSILDALVAEPQFFEVEALVRPSSADKPKVKNLTSQGVSKVHVIDISGPIDELVRVMTGVDVFISGIDAMSQLAQLQLVRAAKQAGVKRFVPCAFITIAPPGESWPSATACKEEVYQEIWRQFLPYTIIDVGYWHQISFPTLPSGRVDYAAVLRPKIEIHEGGTAPNMLVDLRDIGRFVAHIIKDPRTLNRFVAAYGDVLSENEIFSVMEEVSGEKIVERKYISADEIMAARIEAAARAKADPDNWLAQTPLFQADYKYNKYVRGDNTPAYAKYLGYLDARELYPDFTPISFKDFAKELLEGGVEMPYRERFEQLQRARGK</sequence>
<dbReference type="AlphaFoldDB" id="A0A8H7DCK7"/>
<dbReference type="Gene3D" id="3.40.50.720">
    <property type="entry name" value="NAD(P)-binding Rossmann-like Domain"/>
    <property type="match status" value="1"/>
</dbReference>
<dbReference type="InterPro" id="IPR036291">
    <property type="entry name" value="NAD(P)-bd_dom_sf"/>
</dbReference>
<dbReference type="InterPro" id="IPR008030">
    <property type="entry name" value="NmrA-like"/>
</dbReference>
<dbReference type="Proteomes" id="UP000623467">
    <property type="component" value="Unassembled WGS sequence"/>
</dbReference>
<organism evidence="2 3">
    <name type="scientific">Mycena sanguinolenta</name>
    <dbReference type="NCBI Taxonomy" id="230812"/>
    <lineage>
        <taxon>Eukaryota</taxon>
        <taxon>Fungi</taxon>
        <taxon>Dikarya</taxon>
        <taxon>Basidiomycota</taxon>
        <taxon>Agaricomycotina</taxon>
        <taxon>Agaricomycetes</taxon>
        <taxon>Agaricomycetidae</taxon>
        <taxon>Agaricales</taxon>
        <taxon>Marasmiineae</taxon>
        <taxon>Mycenaceae</taxon>
        <taxon>Mycena</taxon>
    </lineage>
</organism>
<dbReference type="Pfam" id="PF05368">
    <property type="entry name" value="NmrA"/>
    <property type="match status" value="1"/>
</dbReference>
<comment type="caution">
    <text evidence="2">The sequence shown here is derived from an EMBL/GenBank/DDBJ whole genome shotgun (WGS) entry which is preliminary data.</text>
</comment>
<keyword evidence="2" id="KW-0378">Hydrolase</keyword>
<dbReference type="PANTHER" id="PTHR43349:SF93">
    <property type="entry name" value="ISOFLAVONE REDUCTASE HOMOLOG P3-RELATED"/>
    <property type="match status" value="1"/>
</dbReference>
<dbReference type="EMBL" id="JACAZH010000005">
    <property type="protein sequence ID" value="KAF7367917.1"/>
    <property type="molecule type" value="Genomic_DNA"/>
</dbReference>
<dbReference type="GO" id="GO:0016787">
    <property type="term" value="F:hydrolase activity"/>
    <property type="evidence" value="ECO:0007669"/>
    <property type="project" value="UniProtKB-KW"/>
</dbReference>
<dbReference type="SUPFAM" id="SSF51735">
    <property type="entry name" value="NAD(P)-binding Rossmann-fold domains"/>
    <property type="match status" value="1"/>
</dbReference>
<evidence type="ECO:0000259" key="1">
    <source>
        <dbReference type="Pfam" id="PF05368"/>
    </source>
</evidence>
<feature type="domain" description="NmrA-like" evidence="1">
    <location>
        <begin position="4"/>
        <end position="248"/>
    </location>
</feature>
<proteinExistence type="predicted"/>
<reference evidence="2" key="1">
    <citation type="submission" date="2020-05" db="EMBL/GenBank/DDBJ databases">
        <title>Mycena genomes resolve the evolution of fungal bioluminescence.</title>
        <authorList>
            <person name="Tsai I.J."/>
        </authorList>
    </citation>
    <scope>NUCLEOTIDE SEQUENCE</scope>
    <source>
        <strain evidence="2">160909Yilan</strain>
    </source>
</reference>
<protein>
    <submittedName>
        <fullName evidence="2">Glycoside hydrolase</fullName>
    </submittedName>
</protein>
<accession>A0A8H7DCK7</accession>
<evidence type="ECO:0000313" key="3">
    <source>
        <dbReference type="Proteomes" id="UP000623467"/>
    </source>
</evidence>
<dbReference type="PANTHER" id="PTHR43349">
    <property type="entry name" value="PINORESINOL REDUCTASE-RELATED"/>
    <property type="match status" value="1"/>
</dbReference>
<name>A0A8H7DCK7_9AGAR</name>
<dbReference type="InterPro" id="IPR050608">
    <property type="entry name" value="NmrA-type/Isoflavone_red_sf"/>
</dbReference>